<protein>
    <submittedName>
        <fullName evidence="9">ABC transporter permease</fullName>
    </submittedName>
</protein>
<accession>A0A2S8FHI7</accession>
<comment type="subcellular location">
    <subcellularLocation>
        <location evidence="1 7">Cell membrane</location>
        <topology evidence="1 7">Multi-pass membrane protein</topology>
    </subcellularLocation>
</comment>
<name>A0A2S8FHI7_9BACT</name>
<sequence>MLTYIARRVFIGIFTILAVTCLVYGLIRNMPGTPLTVMQENPSMDRGMSEKQMKELEKLYHLDKHWIVGYGYWLSSVVQGDLGRGISFTDRRQVTTIILSRLPNTLMLTITSLLLTYLLCIPMGLFSTAKNATTGERVLSVSLYVLYALPTFVAAIYLNLFFAVKLDWLPLSGMTSPNYSELSSFGKAWDLLKHTILPITCLTYGSLAYYTRFVKANMMETIQQDYIRTAKAKGVGPLKVLLVHAFRNSLIPLLTLIGLTLPALLAGSVILEHIYQWDGIGQLFISKIGQRDYPVIMGLVLMFSVMTLIGQLLADILYAVVDPRITYS</sequence>
<evidence type="ECO:0000256" key="4">
    <source>
        <dbReference type="ARBA" id="ARBA00022692"/>
    </source>
</evidence>
<dbReference type="GO" id="GO:0005886">
    <property type="term" value="C:plasma membrane"/>
    <property type="evidence" value="ECO:0007669"/>
    <property type="project" value="UniProtKB-SubCell"/>
</dbReference>
<dbReference type="GO" id="GO:0055085">
    <property type="term" value="P:transmembrane transport"/>
    <property type="evidence" value="ECO:0007669"/>
    <property type="project" value="InterPro"/>
</dbReference>
<dbReference type="InterPro" id="IPR035906">
    <property type="entry name" value="MetI-like_sf"/>
</dbReference>
<organism evidence="9 10">
    <name type="scientific">Blastopirellula marina</name>
    <dbReference type="NCBI Taxonomy" id="124"/>
    <lineage>
        <taxon>Bacteria</taxon>
        <taxon>Pseudomonadati</taxon>
        <taxon>Planctomycetota</taxon>
        <taxon>Planctomycetia</taxon>
        <taxon>Pirellulales</taxon>
        <taxon>Pirellulaceae</taxon>
        <taxon>Blastopirellula</taxon>
    </lineage>
</organism>
<dbReference type="EMBL" id="PUIB01000019">
    <property type="protein sequence ID" value="PQO31619.1"/>
    <property type="molecule type" value="Genomic_DNA"/>
</dbReference>
<dbReference type="OrthoDB" id="9773221at2"/>
<dbReference type="PROSITE" id="PS50928">
    <property type="entry name" value="ABC_TM1"/>
    <property type="match status" value="1"/>
</dbReference>
<keyword evidence="4 7" id="KW-0812">Transmembrane</keyword>
<evidence type="ECO:0000256" key="7">
    <source>
        <dbReference type="RuleBase" id="RU363032"/>
    </source>
</evidence>
<feature type="transmembrane region" description="Helical" evidence="7">
    <location>
        <begin position="9"/>
        <end position="27"/>
    </location>
</feature>
<comment type="similarity">
    <text evidence="7">Belongs to the binding-protein-dependent transport system permease family.</text>
</comment>
<dbReference type="SUPFAM" id="SSF161098">
    <property type="entry name" value="MetI-like"/>
    <property type="match status" value="1"/>
</dbReference>
<dbReference type="InterPro" id="IPR000515">
    <property type="entry name" value="MetI-like"/>
</dbReference>
<feature type="transmembrane region" description="Helical" evidence="7">
    <location>
        <begin position="295"/>
        <end position="321"/>
    </location>
</feature>
<keyword evidence="6 7" id="KW-0472">Membrane</keyword>
<proteinExistence type="inferred from homology"/>
<feature type="transmembrane region" description="Helical" evidence="7">
    <location>
        <begin position="191"/>
        <end position="210"/>
    </location>
</feature>
<evidence type="ECO:0000256" key="6">
    <source>
        <dbReference type="ARBA" id="ARBA00023136"/>
    </source>
</evidence>
<dbReference type="Gene3D" id="1.10.3720.10">
    <property type="entry name" value="MetI-like"/>
    <property type="match status" value="1"/>
</dbReference>
<evidence type="ECO:0000256" key="3">
    <source>
        <dbReference type="ARBA" id="ARBA00022475"/>
    </source>
</evidence>
<evidence type="ECO:0000259" key="8">
    <source>
        <dbReference type="PROSITE" id="PS50928"/>
    </source>
</evidence>
<comment type="caution">
    <text evidence="9">The sequence shown here is derived from an EMBL/GenBank/DDBJ whole genome shotgun (WGS) entry which is preliminary data.</text>
</comment>
<evidence type="ECO:0000256" key="5">
    <source>
        <dbReference type="ARBA" id="ARBA00022989"/>
    </source>
</evidence>
<dbReference type="AlphaFoldDB" id="A0A2S8FHI7"/>
<reference evidence="9 10" key="1">
    <citation type="submission" date="2018-02" db="EMBL/GenBank/DDBJ databases">
        <title>Comparative genomes isolates from brazilian mangrove.</title>
        <authorList>
            <person name="Araujo J.E."/>
            <person name="Taketani R.G."/>
            <person name="Silva M.C.P."/>
            <person name="Loureco M.V."/>
            <person name="Andreote F.D."/>
        </authorList>
    </citation>
    <scope>NUCLEOTIDE SEQUENCE [LARGE SCALE GENOMIC DNA]</scope>
    <source>
        <strain evidence="9 10">NAP PRIS-MGV</strain>
    </source>
</reference>
<feature type="domain" description="ABC transmembrane type-1" evidence="8">
    <location>
        <begin position="102"/>
        <end position="314"/>
    </location>
</feature>
<dbReference type="CDD" id="cd06261">
    <property type="entry name" value="TM_PBP2"/>
    <property type="match status" value="1"/>
</dbReference>
<dbReference type="PANTHER" id="PTHR30465">
    <property type="entry name" value="INNER MEMBRANE ABC TRANSPORTER"/>
    <property type="match status" value="1"/>
</dbReference>
<keyword evidence="3" id="KW-1003">Cell membrane</keyword>
<keyword evidence="2 7" id="KW-0813">Transport</keyword>
<feature type="transmembrane region" description="Helical" evidence="7">
    <location>
        <begin position="138"/>
        <end position="164"/>
    </location>
</feature>
<feature type="transmembrane region" description="Helical" evidence="7">
    <location>
        <begin position="106"/>
        <end position="126"/>
    </location>
</feature>
<evidence type="ECO:0000256" key="1">
    <source>
        <dbReference type="ARBA" id="ARBA00004651"/>
    </source>
</evidence>
<dbReference type="Proteomes" id="UP000239388">
    <property type="component" value="Unassembled WGS sequence"/>
</dbReference>
<gene>
    <name evidence="9" type="ORF">C5Y98_19580</name>
</gene>
<dbReference type="PANTHER" id="PTHR30465:SF0">
    <property type="entry name" value="OLIGOPEPTIDE TRANSPORT SYSTEM PERMEASE PROTEIN APPB"/>
    <property type="match status" value="1"/>
</dbReference>
<evidence type="ECO:0000313" key="10">
    <source>
        <dbReference type="Proteomes" id="UP000239388"/>
    </source>
</evidence>
<dbReference type="RefSeq" id="WP_105356696.1">
    <property type="nucleotide sequence ID" value="NZ_PUIB01000019.1"/>
</dbReference>
<evidence type="ECO:0000313" key="9">
    <source>
        <dbReference type="EMBL" id="PQO31619.1"/>
    </source>
</evidence>
<feature type="transmembrane region" description="Helical" evidence="7">
    <location>
        <begin position="250"/>
        <end position="275"/>
    </location>
</feature>
<dbReference type="Pfam" id="PF00528">
    <property type="entry name" value="BPD_transp_1"/>
    <property type="match status" value="1"/>
</dbReference>
<keyword evidence="5 7" id="KW-1133">Transmembrane helix</keyword>
<evidence type="ECO:0000256" key="2">
    <source>
        <dbReference type="ARBA" id="ARBA00022448"/>
    </source>
</evidence>